<proteinExistence type="inferred from homology"/>
<keyword evidence="2" id="KW-0004">4Fe-4S</keyword>
<dbReference type="PANTHER" id="PTHR30352">
    <property type="entry name" value="PYRUVATE FORMATE-LYASE-ACTIVATING ENZYME"/>
    <property type="match status" value="1"/>
</dbReference>
<dbReference type="Gene3D" id="3.20.20.70">
    <property type="entry name" value="Aldolase class I"/>
    <property type="match status" value="1"/>
</dbReference>
<evidence type="ECO:0000256" key="3">
    <source>
        <dbReference type="ARBA" id="ARBA00022691"/>
    </source>
</evidence>
<comment type="cofactor">
    <cofactor evidence="1">
        <name>[4Fe-4S] cluster</name>
        <dbReference type="ChEBI" id="CHEBI:49883"/>
    </cofactor>
</comment>
<dbReference type="InterPro" id="IPR012837">
    <property type="entry name" value="NrdG"/>
</dbReference>
<evidence type="ECO:0000256" key="6">
    <source>
        <dbReference type="ARBA" id="ARBA00023014"/>
    </source>
</evidence>
<protein>
    <recommendedName>
        <fullName evidence="7">Anaerobic ribonucleoside-triphosphate reductase-activating protein</fullName>
        <ecNumber evidence="7">1.97.1.-</ecNumber>
    </recommendedName>
</protein>
<keyword evidence="4" id="KW-0479">Metal-binding</keyword>
<dbReference type="InterPro" id="IPR007197">
    <property type="entry name" value="rSAM"/>
</dbReference>
<dbReference type="GO" id="GO:0046872">
    <property type="term" value="F:metal ion binding"/>
    <property type="evidence" value="ECO:0007669"/>
    <property type="project" value="UniProtKB-KW"/>
</dbReference>
<organism evidence="8 9">
    <name type="scientific">Heliorestis convoluta</name>
    <dbReference type="NCBI Taxonomy" id="356322"/>
    <lineage>
        <taxon>Bacteria</taxon>
        <taxon>Bacillati</taxon>
        <taxon>Bacillota</taxon>
        <taxon>Clostridia</taxon>
        <taxon>Eubacteriales</taxon>
        <taxon>Heliobacteriaceae</taxon>
        <taxon>Heliorestis</taxon>
    </lineage>
</organism>
<keyword evidence="9" id="KW-1185">Reference proteome</keyword>
<dbReference type="GO" id="GO:0051539">
    <property type="term" value="F:4 iron, 4 sulfur cluster binding"/>
    <property type="evidence" value="ECO:0007669"/>
    <property type="project" value="UniProtKB-KW"/>
</dbReference>
<dbReference type="SUPFAM" id="SSF102114">
    <property type="entry name" value="Radical SAM enzymes"/>
    <property type="match status" value="1"/>
</dbReference>
<gene>
    <name evidence="8" type="ORF">FTV88_1574</name>
</gene>
<dbReference type="EMBL" id="CP045875">
    <property type="protein sequence ID" value="QGG47674.1"/>
    <property type="molecule type" value="Genomic_DNA"/>
</dbReference>
<dbReference type="AlphaFoldDB" id="A0A5Q2MXW7"/>
<comment type="similarity">
    <text evidence="7">Belongs to the organic radical-activating enzymes family.</text>
</comment>
<dbReference type="InterPro" id="IPR034457">
    <property type="entry name" value="Organic_radical-activating"/>
</dbReference>
<dbReference type="SFLD" id="SFLDG01066">
    <property type="entry name" value="organic_radical-activating_enz"/>
    <property type="match status" value="1"/>
</dbReference>
<evidence type="ECO:0000313" key="8">
    <source>
        <dbReference type="EMBL" id="QGG47674.1"/>
    </source>
</evidence>
<dbReference type="GO" id="GO:0043365">
    <property type="term" value="F:[formate-C-acetyltransferase]-activating enzyme activity"/>
    <property type="evidence" value="ECO:0007669"/>
    <property type="project" value="InterPro"/>
</dbReference>
<dbReference type="SFLD" id="SFLDS00029">
    <property type="entry name" value="Radical_SAM"/>
    <property type="match status" value="1"/>
</dbReference>
<evidence type="ECO:0000256" key="5">
    <source>
        <dbReference type="ARBA" id="ARBA00023004"/>
    </source>
</evidence>
<dbReference type="SFLD" id="SFLDG01063">
    <property type="entry name" value="activating_enzymes__group_1"/>
    <property type="match status" value="1"/>
</dbReference>
<reference evidence="9" key="1">
    <citation type="submission" date="2019-11" db="EMBL/GenBank/DDBJ databases">
        <title>Genome sequence of Heliorestis convoluta strain HH, an alkaliphilic and minimalistic phototrophic bacterium from a soda lake in Egypt.</title>
        <authorList>
            <person name="Dewey E.D."/>
            <person name="Stokes L.M."/>
            <person name="Burchell B.M."/>
            <person name="Shaffer K.N."/>
            <person name="Huntington A.M."/>
            <person name="Baker J.M."/>
            <person name="Nadendla S."/>
            <person name="Giglio M.G."/>
            <person name="Touchman J.W."/>
            <person name="Blankenship R.E."/>
            <person name="Madigan M.T."/>
            <person name="Sattley W.M."/>
        </authorList>
    </citation>
    <scope>NUCLEOTIDE SEQUENCE [LARGE SCALE GENOMIC DNA]</scope>
    <source>
        <strain evidence="9">HH</strain>
    </source>
</reference>
<dbReference type="RefSeq" id="WP_243137392.1">
    <property type="nucleotide sequence ID" value="NZ_CP045875.1"/>
</dbReference>
<dbReference type="EC" id="1.97.1.-" evidence="7"/>
<evidence type="ECO:0000256" key="7">
    <source>
        <dbReference type="PIRNR" id="PIRNR000368"/>
    </source>
</evidence>
<keyword evidence="7 8" id="KW-0560">Oxidoreductase</keyword>
<keyword evidence="6" id="KW-0411">Iron-sulfur</keyword>
<comment type="function">
    <text evidence="7">Activation of anaerobic ribonucleoside-triphosphate reductase under anaerobic conditions by generation of an organic free radical, using S-adenosylmethionine and reduced flavodoxin as cosubstrates to produce 5'-deoxy-adenosine.</text>
</comment>
<evidence type="ECO:0000256" key="2">
    <source>
        <dbReference type="ARBA" id="ARBA00022485"/>
    </source>
</evidence>
<dbReference type="InterPro" id="IPR013785">
    <property type="entry name" value="Aldolase_TIM"/>
</dbReference>
<keyword evidence="5" id="KW-0408">Iron</keyword>
<name>A0A5Q2MXW7_9FIRM</name>
<dbReference type="SFLD" id="SFLDF00299">
    <property type="entry name" value="anaerobic_ribonucleoside-triph"/>
    <property type="match status" value="1"/>
</dbReference>
<sequence>MNTTDAVGIAFTVFFQGCSIRCLGCHNPELQSFDGGQAVAISDIVARIKKHRKFYDALVFVGGEPLDQKSALQQLLNEGKNLGLATWLYTGYEIDEVPSEFLALCDVIVAGPYKEELKTNSFPASSNQVVMDRRKGEAA</sequence>
<dbReference type="InterPro" id="IPR058240">
    <property type="entry name" value="rSAM_sf"/>
</dbReference>
<dbReference type="KEGG" id="hcv:FTV88_1574"/>
<keyword evidence="3" id="KW-0949">S-adenosyl-L-methionine</keyword>
<dbReference type="Pfam" id="PF13353">
    <property type="entry name" value="Fer4_12"/>
    <property type="match status" value="1"/>
</dbReference>
<accession>A0A5Q2MXW7</accession>
<dbReference type="PANTHER" id="PTHR30352:SF2">
    <property type="entry name" value="ANAEROBIC RIBONUCLEOSIDE-TRIPHOSPHATE REDUCTASE-ACTIVATING PROTEIN"/>
    <property type="match status" value="1"/>
</dbReference>
<evidence type="ECO:0000256" key="1">
    <source>
        <dbReference type="ARBA" id="ARBA00001966"/>
    </source>
</evidence>
<dbReference type="GO" id="GO:0004748">
    <property type="term" value="F:ribonucleoside-diphosphate reductase activity, thioredoxin disulfide as acceptor"/>
    <property type="evidence" value="ECO:0007669"/>
    <property type="project" value="TreeGrafter"/>
</dbReference>
<evidence type="ECO:0000256" key="4">
    <source>
        <dbReference type="ARBA" id="ARBA00022723"/>
    </source>
</evidence>
<dbReference type="Proteomes" id="UP000366051">
    <property type="component" value="Chromosome"/>
</dbReference>
<evidence type="ECO:0000313" key="9">
    <source>
        <dbReference type="Proteomes" id="UP000366051"/>
    </source>
</evidence>
<dbReference type="PIRSF" id="PIRSF000368">
    <property type="entry name" value="NrdG"/>
    <property type="match status" value="1"/>
</dbReference>